<organism evidence="4 5">
    <name type="scientific">Lachnellula arida</name>
    <dbReference type="NCBI Taxonomy" id="1316785"/>
    <lineage>
        <taxon>Eukaryota</taxon>
        <taxon>Fungi</taxon>
        <taxon>Dikarya</taxon>
        <taxon>Ascomycota</taxon>
        <taxon>Pezizomycotina</taxon>
        <taxon>Leotiomycetes</taxon>
        <taxon>Helotiales</taxon>
        <taxon>Lachnaceae</taxon>
        <taxon>Lachnellula</taxon>
    </lineage>
</organism>
<dbReference type="InterPro" id="IPR002225">
    <property type="entry name" value="3Beta_OHSteriod_DH/Estase"/>
</dbReference>
<name>A0A8T9B5H8_9HELO</name>
<dbReference type="EMBL" id="QGMF01000896">
    <property type="protein sequence ID" value="TVY13642.1"/>
    <property type="molecule type" value="Genomic_DNA"/>
</dbReference>
<accession>A0A8T9B5H8</accession>
<evidence type="ECO:0000256" key="1">
    <source>
        <dbReference type="ARBA" id="ARBA00009219"/>
    </source>
</evidence>
<dbReference type="GO" id="GO:0006694">
    <property type="term" value="P:steroid biosynthetic process"/>
    <property type="evidence" value="ECO:0007669"/>
    <property type="project" value="InterPro"/>
</dbReference>
<keyword evidence="2" id="KW-0560">Oxidoreductase</keyword>
<dbReference type="Gene3D" id="3.40.50.720">
    <property type="entry name" value="NAD(P)-binding Rossmann-like Domain"/>
    <property type="match status" value="1"/>
</dbReference>
<evidence type="ECO:0000259" key="3">
    <source>
        <dbReference type="Pfam" id="PF01073"/>
    </source>
</evidence>
<evidence type="ECO:0000313" key="5">
    <source>
        <dbReference type="Proteomes" id="UP000469559"/>
    </source>
</evidence>
<feature type="domain" description="3-beta hydroxysteroid dehydrogenase/isomerase" evidence="3">
    <location>
        <begin position="40"/>
        <end position="308"/>
    </location>
</feature>
<dbReference type="Pfam" id="PF01073">
    <property type="entry name" value="3Beta_HSD"/>
    <property type="match status" value="1"/>
</dbReference>
<protein>
    <submittedName>
        <fullName evidence="4">Sterol-4-alpha-carboxylate 3-dehydrogenase, decarboxylating</fullName>
    </submittedName>
</protein>
<proteinExistence type="inferred from homology"/>
<keyword evidence="5" id="KW-1185">Reference proteome</keyword>
<dbReference type="PANTHER" id="PTHR43245">
    <property type="entry name" value="BIFUNCTIONAL POLYMYXIN RESISTANCE PROTEIN ARNA"/>
    <property type="match status" value="1"/>
</dbReference>
<dbReference type="SUPFAM" id="SSF51735">
    <property type="entry name" value="NAD(P)-binding Rossmann-fold domains"/>
    <property type="match status" value="1"/>
</dbReference>
<dbReference type="GO" id="GO:0016616">
    <property type="term" value="F:oxidoreductase activity, acting on the CH-OH group of donors, NAD or NADP as acceptor"/>
    <property type="evidence" value="ECO:0007669"/>
    <property type="project" value="InterPro"/>
</dbReference>
<comment type="similarity">
    <text evidence="1">Belongs to the 3-beta-HSD family.</text>
</comment>
<dbReference type="Proteomes" id="UP000469559">
    <property type="component" value="Unassembled WGS sequence"/>
</dbReference>
<evidence type="ECO:0000313" key="4">
    <source>
        <dbReference type="EMBL" id="TVY13642.1"/>
    </source>
</evidence>
<dbReference type="PANTHER" id="PTHR43245:SF51">
    <property type="entry name" value="SHORT CHAIN DEHYDROGENASE_REDUCTASE FAMILY 42E, MEMBER 2"/>
    <property type="match status" value="1"/>
</dbReference>
<dbReference type="InterPro" id="IPR050177">
    <property type="entry name" value="Lipid_A_modif_metabolic_enz"/>
</dbReference>
<dbReference type="OrthoDB" id="10058185at2759"/>
<reference evidence="4 5" key="1">
    <citation type="submission" date="2018-05" db="EMBL/GenBank/DDBJ databases">
        <title>Whole genome sequencing for identification of molecular markers to develop diagnostic detection tools for the regulated plant pathogen Lachnellula willkommii.</title>
        <authorList>
            <person name="Giroux E."/>
            <person name="Bilodeau G."/>
        </authorList>
    </citation>
    <scope>NUCLEOTIDE SEQUENCE [LARGE SCALE GENOMIC DNA]</scope>
    <source>
        <strain evidence="4 5">CBS 203.66</strain>
    </source>
</reference>
<gene>
    <name evidence="4" type="primary">ERG26</name>
    <name evidence="4" type="ORF">LARI1_G007550</name>
</gene>
<sequence length="392" mass="42659">MDNLELLTFVSSQLAQLTEYYCLLFTAQIMSVPPPIESALVVGGCGVLGHRMVTELLKLDPSPKIAVFDLRTAQNRVQSPSVEYHDVDITDEEAVHAALRKVKPQVIFHTASPPAGLLDLDLYLKVNVEGTRNLLEGAKQAGTKAFVYTSSASVVHDAISDLVEADDSLPLVYLPQQKEVYSHSKALADQLVLDANSTTDGGMLTASIRPSGIFGEDEGSAKSLAESAAAGKLKVQIGTGTNLFDFTYIENVIHAHILAAQSLLENKDRASGEKGAAGEGFIITNDEHIPFWEFARAIGDAAGYPTNRKDVRTIPKFAGLMMAAIAEWVVWLTSFGRKKSHMNTVGIRYSCMTRTYRIDKAKKILGYRPIVTLQEGILRSGKSFLTQSKKTA</sequence>
<evidence type="ECO:0000256" key="2">
    <source>
        <dbReference type="ARBA" id="ARBA00023002"/>
    </source>
</evidence>
<dbReference type="InterPro" id="IPR036291">
    <property type="entry name" value="NAD(P)-bd_dom_sf"/>
</dbReference>
<comment type="caution">
    <text evidence="4">The sequence shown here is derived from an EMBL/GenBank/DDBJ whole genome shotgun (WGS) entry which is preliminary data.</text>
</comment>
<dbReference type="AlphaFoldDB" id="A0A8T9B5H8"/>